<feature type="region of interest" description="Disordered" evidence="4">
    <location>
        <begin position="1101"/>
        <end position="1151"/>
    </location>
</feature>
<name>A0AAE0DKD3_9LECA</name>
<comment type="caution">
    <text evidence="6">The sequence shown here is derived from an EMBL/GenBank/DDBJ whole genome shotgun (WGS) entry which is preliminary data.</text>
</comment>
<feature type="domain" description="RRM" evidence="5">
    <location>
        <begin position="1159"/>
        <end position="1232"/>
    </location>
</feature>
<dbReference type="SUPFAM" id="SSF48452">
    <property type="entry name" value="TPR-like"/>
    <property type="match status" value="1"/>
</dbReference>
<organism evidence="6 7">
    <name type="scientific">Lepraria neglecta</name>
    <dbReference type="NCBI Taxonomy" id="209136"/>
    <lineage>
        <taxon>Eukaryota</taxon>
        <taxon>Fungi</taxon>
        <taxon>Dikarya</taxon>
        <taxon>Ascomycota</taxon>
        <taxon>Pezizomycotina</taxon>
        <taxon>Lecanoromycetes</taxon>
        <taxon>OSLEUM clade</taxon>
        <taxon>Lecanoromycetidae</taxon>
        <taxon>Lecanorales</taxon>
        <taxon>Lecanorineae</taxon>
        <taxon>Stereocaulaceae</taxon>
        <taxon>Lepraria</taxon>
    </lineage>
</organism>
<gene>
    <name evidence="6" type="ORF">OEA41_006591</name>
</gene>
<protein>
    <recommendedName>
        <fullName evidence="5">RRM domain-containing protein</fullName>
    </recommendedName>
</protein>
<feature type="region of interest" description="Disordered" evidence="4">
    <location>
        <begin position="152"/>
        <end position="176"/>
    </location>
</feature>
<keyword evidence="2 3" id="KW-0694">RNA-binding</keyword>
<dbReference type="Pfam" id="PF16842">
    <property type="entry name" value="RRM_occluded"/>
    <property type="match status" value="1"/>
</dbReference>
<evidence type="ECO:0000313" key="7">
    <source>
        <dbReference type="Proteomes" id="UP001276659"/>
    </source>
</evidence>
<feature type="compositionally biased region" description="Polar residues" evidence="4">
    <location>
        <begin position="1110"/>
        <end position="1123"/>
    </location>
</feature>
<feature type="compositionally biased region" description="Low complexity" evidence="4">
    <location>
        <begin position="1137"/>
        <end position="1150"/>
    </location>
</feature>
<evidence type="ECO:0000256" key="1">
    <source>
        <dbReference type="ARBA" id="ARBA00022737"/>
    </source>
</evidence>
<evidence type="ECO:0000313" key="6">
    <source>
        <dbReference type="EMBL" id="KAK3173262.1"/>
    </source>
</evidence>
<dbReference type="CDD" id="cd00590">
    <property type="entry name" value="RRM_SF"/>
    <property type="match status" value="1"/>
</dbReference>
<dbReference type="GO" id="GO:0006396">
    <property type="term" value="P:RNA processing"/>
    <property type="evidence" value="ECO:0007669"/>
    <property type="project" value="InterPro"/>
</dbReference>
<dbReference type="InterPro" id="IPR050502">
    <property type="entry name" value="Euk_RNA-bind_prot"/>
</dbReference>
<dbReference type="CDD" id="cd12296">
    <property type="entry name" value="RRM1_Prp24"/>
    <property type="match status" value="1"/>
</dbReference>
<reference evidence="6" key="1">
    <citation type="submission" date="2022-11" db="EMBL/GenBank/DDBJ databases">
        <title>Chromosomal genome sequence assembly and mating type (MAT) locus characterization of the leprose asexual lichenized fungus Lepraria neglecta (Nyl.) Erichsen.</title>
        <authorList>
            <person name="Allen J.L."/>
            <person name="Pfeffer B."/>
        </authorList>
    </citation>
    <scope>NUCLEOTIDE SEQUENCE</scope>
    <source>
        <strain evidence="6">Allen 5258</strain>
    </source>
</reference>
<dbReference type="Pfam" id="PF00076">
    <property type="entry name" value="RRM_1"/>
    <property type="match status" value="3"/>
</dbReference>
<feature type="compositionally biased region" description="Basic residues" evidence="4">
    <location>
        <begin position="26"/>
        <end position="35"/>
    </location>
</feature>
<accession>A0AAE0DKD3</accession>
<dbReference type="SUPFAM" id="SSF54928">
    <property type="entry name" value="RNA-binding domain, RBD"/>
    <property type="match status" value="4"/>
</dbReference>
<dbReference type="Gene3D" id="1.25.40.10">
    <property type="entry name" value="Tetratricopeptide repeat domain"/>
    <property type="match status" value="2"/>
</dbReference>
<feature type="compositionally biased region" description="Basic and acidic residues" evidence="4">
    <location>
        <begin position="800"/>
        <end position="821"/>
    </location>
</feature>
<dbReference type="InterPro" id="IPR003107">
    <property type="entry name" value="HAT"/>
</dbReference>
<evidence type="ECO:0000259" key="5">
    <source>
        <dbReference type="PROSITE" id="PS50102"/>
    </source>
</evidence>
<feature type="domain" description="RRM" evidence="5">
    <location>
        <begin position="1032"/>
        <end position="1076"/>
    </location>
</feature>
<dbReference type="FunFam" id="3.30.70.330:FF:000523">
    <property type="entry name" value="Pre-mRNA splicing factor (Prp24), putative"/>
    <property type="match status" value="1"/>
</dbReference>
<dbReference type="PROSITE" id="PS50102">
    <property type="entry name" value="RRM"/>
    <property type="match status" value="4"/>
</dbReference>
<feature type="compositionally biased region" description="Basic and acidic residues" evidence="4">
    <location>
        <begin position="1309"/>
        <end position="1319"/>
    </location>
</feature>
<dbReference type="InterPro" id="IPR035979">
    <property type="entry name" value="RBD_domain_sf"/>
</dbReference>
<dbReference type="SMART" id="SM00386">
    <property type="entry name" value="HAT"/>
    <property type="match status" value="3"/>
</dbReference>
<dbReference type="InterPro" id="IPR000504">
    <property type="entry name" value="RRM_dom"/>
</dbReference>
<dbReference type="FunFam" id="3.30.70.330:FF:000588">
    <property type="entry name" value="Pre-mRNA splicing factor (Prp24), putative"/>
    <property type="match status" value="1"/>
</dbReference>
<feature type="region of interest" description="Disordered" evidence="4">
    <location>
        <begin position="1"/>
        <end position="103"/>
    </location>
</feature>
<dbReference type="PANTHER" id="PTHR48025">
    <property type="entry name" value="OS02G0815200 PROTEIN"/>
    <property type="match status" value="1"/>
</dbReference>
<keyword evidence="1" id="KW-0677">Repeat</keyword>
<feature type="region of interest" description="Disordered" evidence="4">
    <location>
        <begin position="1249"/>
        <end position="1328"/>
    </location>
</feature>
<dbReference type="Proteomes" id="UP001276659">
    <property type="component" value="Unassembled WGS sequence"/>
</dbReference>
<dbReference type="InterPro" id="IPR011990">
    <property type="entry name" value="TPR-like_helical_dom_sf"/>
</dbReference>
<dbReference type="InterPro" id="IPR034397">
    <property type="entry name" value="Prp24_RRM1"/>
</dbReference>
<dbReference type="SMART" id="SM00360">
    <property type="entry name" value="RRM"/>
    <property type="match status" value="4"/>
</dbReference>
<dbReference type="InterPro" id="IPR031766">
    <property type="entry name" value="RRM_occluded"/>
</dbReference>
<evidence type="ECO:0000256" key="4">
    <source>
        <dbReference type="SAM" id="MobiDB-lite"/>
    </source>
</evidence>
<dbReference type="EMBL" id="JASNWA010000007">
    <property type="protein sequence ID" value="KAK3173262.1"/>
    <property type="molecule type" value="Genomic_DNA"/>
</dbReference>
<keyword evidence="7" id="KW-1185">Reference proteome</keyword>
<feature type="compositionally biased region" description="Basic and acidic residues" evidence="4">
    <location>
        <begin position="1290"/>
        <end position="1299"/>
    </location>
</feature>
<proteinExistence type="predicted"/>
<dbReference type="PANTHER" id="PTHR48025:SF1">
    <property type="entry name" value="RRM DOMAIN-CONTAINING PROTEIN"/>
    <property type="match status" value="1"/>
</dbReference>
<dbReference type="Gene3D" id="3.30.70.330">
    <property type="match status" value="4"/>
</dbReference>
<evidence type="ECO:0000256" key="3">
    <source>
        <dbReference type="PROSITE-ProRule" id="PRU00176"/>
    </source>
</evidence>
<feature type="domain" description="RRM" evidence="5">
    <location>
        <begin position="924"/>
        <end position="1018"/>
    </location>
</feature>
<feature type="compositionally biased region" description="Gly residues" evidence="4">
    <location>
        <begin position="1275"/>
        <end position="1287"/>
    </location>
</feature>
<evidence type="ECO:0000256" key="2">
    <source>
        <dbReference type="ARBA" id="ARBA00022884"/>
    </source>
</evidence>
<dbReference type="InterPro" id="IPR012677">
    <property type="entry name" value="Nucleotide-bd_a/b_plait_sf"/>
</dbReference>
<sequence>MDINSLLSPQETPRGPPTPAPPVKTSAKKPRKPKATKVTQPSSLANTTLPPPTLPHSAVVQAQHVAPSPSTMSPSPGHRLSAASTPPDGSHAKRQPSTPGMDTLADLASMQHHQQTARANAGGLRSDVIYDNPTSSASALPNLLAMSRPRASSRLRGGPLDVSMTDGPADTPPRRLSTSALSEEQLQTVAQLINELSSNPFAYESHVQLIDLLHRGFSNHAHPHPSSTAPCDPYTYDLLQDLQNARQTMNSRFAMGEDLWADWIEDQILLARSLEDRIAVMELCQKAVDEEPNSTKLWLTYGQFMLSLYKHANPQDHRVADIGEPLTQTSWSEEDRMVAREVFSWPQIMSVWERGAQDTALRLNDSHLIWDIYTELLLLELASSPPQAEFAMVQYHFITRLQTPHAMWDQTFQKFSSFISKYDNVSYEKTMVTANRLGAEAKDRYGRRETMELRVSCAREKNDREAELEAFNNYLEEEIGQSHKKNFFDFALANALYQRAVLRFPARTELWEGYAMLLNEEIAYRKPEGLSVFHVLHKATQHCPWSGTLWSQYLLAAEINKLSFRDIEDIKHKATSTGLQDAGGMEEVLKINTAWCGFLRRRAFLQDSTDEEIDVAEVGIRSAIEDMETTGRQTGYPGDEEYRLAKIYIKYLTQTRNWENARQTWKGLIPKKGDSYDFWIRYYIWEMNTWCTMAYNGNASSGTAATKPVEATMVLQKAMKRENLDWPEKIIEVFQYHCEDNEDADELQSSLAQVWKAKRKLLKKRKEAYQAYEAAQAVAVQQQQQAHQDITAAYEGSENTGKRKREDDSEAGDNKKIKPEWPEQNDMQVVEEQHLQAPSLLKRDRENTTVVVKNLPVHTTDKRIQQYFRDCGTIKNLKLIPEADGQSATATIEFDSKDDVLAAQTKDMKTLDGNSIEIQVGSGSTLYVCNFPPTADEAWMRDKFQKVGTWFCKDFVQMLTDWQYGEIVDIRFPSLKFNTHRRFCYVQFKSSGDAQAATELDGEDHGNDLKLVAKISDPAHKQDRHGAIYEGRELYISNVDWNATVKDIKQAFSKYGKVESVRLPKKVDGTSKGMGFDEAVAALEMNLTQFRNRILKVEASTNDMAKRQTNKITTSTSQRSTASPAPDLLSSKINGDTLTAASPTPPTESTNQYHEIQARTLALMNIPDTINDSRVRALAEPYGEIVQLRLRPDHQGATIEYKEEASVGKAALGLEGHKIAPGRPISTGTLAEMKKQKPEKKVDRIVVGSGEPSAALQPAAPIRRPNQPGARRGGKGGLGTKRGGVGLSGDRAKTGKDVDVDMNGDAEAGDGKGKAKSNADFKAMFLNK</sequence>
<feature type="domain" description="RRM" evidence="5">
    <location>
        <begin position="848"/>
        <end position="928"/>
    </location>
</feature>
<dbReference type="GO" id="GO:0003729">
    <property type="term" value="F:mRNA binding"/>
    <property type="evidence" value="ECO:0007669"/>
    <property type="project" value="TreeGrafter"/>
</dbReference>
<feature type="region of interest" description="Disordered" evidence="4">
    <location>
        <begin position="792"/>
        <end position="824"/>
    </location>
</feature>